<evidence type="ECO:0000256" key="5">
    <source>
        <dbReference type="ARBA" id="ARBA00023136"/>
    </source>
</evidence>
<keyword evidence="4 6" id="KW-1133">Transmembrane helix</keyword>
<dbReference type="OrthoDB" id="137139at2157"/>
<keyword evidence="5 6" id="KW-0472">Membrane</keyword>
<feature type="transmembrane region" description="Helical" evidence="6">
    <location>
        <begin position="30"/>
        <end position="51"/>
    </location>
</feature>
<proteinExistence type="predicted"/>
<feature type="transmembrane region" description="Helical" evidence="6">
    <location>
        <begin position="6"/>
        <end position="23"/>
    </location>
</feature>
<evidence type="ECO:0000256" key="3">
    <source>
        <dbReference type="ARBA" id="ARBA00022692"/>
    </source>
</evidence>
<evidence type="ECO:0000256" key="2">
    <source>
        <dbReference type="ARBA" id="ARBA00022475"/>
    </source>
</evidence>
<reference evidence="8 9" key="1">
    <citation type="submission" date="2010-07" db="EMBL/GenBank/DDBJ databases">
        <title>The complete genome of Methanosalsum zhilinae DSM 4017.</title>
        <authorList>
            <consortium name="US DOE Joint Genome Institute (JGI-PGF)"/>
            <person name="Lucas S."/>
            <person name="Copeland A."/>
            <person name="Lapidus A."/>
            <person name="Glavina del Rio T."/>
            <person name="Dalin E."/>
            <person name="Tice H."/>
            <person name="Bruce D."/>
            <person name="Goodwin L."/>
            <person name="Pitluck S."/>
            <person name="Kyrpides N."/>
            <person name="Mavromatis K."/>
            <person name="Ovchinnikova G."/>
            <person name="Daligault H."/>
            <person name="Detter J.C."/>
            <person name="Han C."/>
            <person name="Tapia R."/>
            <person name="Larimer F."/>
            <person name="Land M."/>
            <person name="Hauser L."/>
            <person name="Markowitz V."/>
            <person name="Cheng J.-F."/>
            <person name="Hugenholtz P."/>
            <person name="Woyke T."/>
            <person name="Wu D."/>
            <person name="Spring S."/>
            <person name="Schueler E."/>
            <person name="Brambilla E."/>
            <person name="Klenk H.-P."/>
            <person name="Eisen J.A."/>
        </authorList>
    </citation>
    <scope>NUCLEOTIDE SEQUENCE [LARGE SCALE GENOMIC DNA]</scope>
    <source>
        <strain evidence="9">DSM 4017 / NBRC 107636 / OCM 62 / WeN5</strain>
    </source>
</reference>
<dbReference type="Pfam" id="PF13396">
    <property type="entry name" value="PLDc_N"/>
    <property type="match status" value="1"/>
</dbReference>
<evidence type="ECO:0000256" key="4">
    <source>
        <dbReference type="ARBA" id="ARBA00022989"/>
    </source>
</evidence>
<comment type="subcellular location">
    <subcellularLocation>
        <location evidence="1">Cell membrane</location>
        <topology evidence="1">Multi-pass membrane protein</topology>
    </subcellularLocation>
</comment>
<dbReference type="AlphaFoldDB" id="F7XNU1"/>
<organism evidence="8 9">
    <name type="scientific">Methanosalsum zhilinae (strain DSM 4017 / NBRC 107636 / OCM 62 / WeN5)</name>
    <name type="common">Methanohalophilus zhilinae</name>
    <dbReference type="NCBI Taxonomy" id="679901"/>
    <lineage>
        <taxon>Archaea</taxon>
        <taxon>Methanobacteriati</taxon>
        <taxon>Methanobacteriota</taxon>
        <taxon>Stenosarchaea group</taxon>
        <taxon>Methanomicrobia</taxon>
        <taxon>Methanosarcinales</taxon>
        <taxon>Methanosarcinaceae</taxon>
        <taxon>Methanosalsum</taxon>
    </lineage>
</organism>
<sequence>MKKIDPRVLILLAVFAVVIFYLIMMGQFRIINVSIVFLLFLALTVFWLWMLVDCATKETNEGNERLIWIIIIVFTHFIGALLYYFIRRPKRKEKFDY</sequence>
<feature type="domain" description="Cardiolipin synthase N-terminal" evidence="7">
    <location>
        <begin position="45"/>
        <end position="88"/>
    </location>
</feature>
<protein>
    <recommendedName>
        <fullName evidence="7">Cardiolipin synthase N-terminal domain-containing protein</fullName>
    </recommendedName>
</protein>
<keyword evidence="2" id="KW-1003">Cell membrane</keyword>
<dbReference type="InterPro" id="IPR027379">
    <property type="entry name" value="CLS_N"/>
</dbReference>
<evidence type="ECO:0000313" key="8">
    <source>
        <dbReference type="EMBL" id="AEH61296.1"/>
    </source>
</evidence>
<accession>F7XNU1</accession>
<dbReference type="HOGENOM" id="CLU_176001_5_2_2"/>
<dbReference type="GO" id="GO:0005886">
    <property type="term" value="C:plasma membrane"/>
    <property type="evidence" value="ECO:0007669"/>
    <property type="project" value="UniProtKB-SubCell"/>
</dbReference>
<feature type="transmembrane region" description="Helical" evidence="6">
    <location>
        <begin position="66"/>
        <end position="86"/>
    </location>
</feature>
<dbReference type="KEGG" id="mzh:Mzhil_1456"/>
<keyword evidence="3 6" id="KW-0812">Transmembrane</keyword>
<dbReference type="EMBL" id="CP002101">
    <property type="protein sequence ID" value="AEH61296.1"/>
    <property type="molecule type" value="Genomic_DNA"/>
</dbReference>
<evidence type="ECO:0000313" key="9">
    <source>
        <dbReference type="Proteomes" id="UP000006622"/>
    </source>
</evidence>
<evidence type="ECO:0000259" key="7">
    <source>
        <dbReference type="Pfam" id="PF13396"/>
    </source>
</evidence>
<name>F7XNU1_METZD</name>
<keyword evidence="9" id="KW-1185">Reference proteome</keyword>
<evidence type="ECO:0000256" key="1">
    <source>
        <dbReference type="ARBA" id="ARBA00004651"/>
    </source>
</evidence>
<evidence type="ECO:0000256" key="6">
    <source>
        <dbReference type="SAM" id="Phobius"/>
    </source>
</evidence>
<dbReference type="RefSeq" id="WP_013898733.1">
    <property type="nucleotide sequence ID" value="NC_015676.1"/>
</dbReference>
<dbReference type="Proteomes" id="UP000006622">
    <property type="component" value="Chromosome"/>
</dbReference>
<gene>
    <name evidence="8" type="ordered locus">Mzhil_1456</name>
</gene>
<dbReference type="GeneID" id="10823093"/>